<evidence type="ECO:0000313" key="3">
    <source>
        <dbReference type="Proteomes" id="UP000199758"/>
    </source>
</evidence>
<evidence type="ECO:0000313" key="2">
    <source>
        <dbReference type="EMBL" id="SHG46347.1"/>
    </source>
</evidence>
<keyword evidence="1" id="KW-0472">Membrane</keyword>
<accession>A0A1M5K0L2</accession>
<dbReference type="EMBL" id="FQWZ01000001">
    <property type="protein sequence ID" value="SHG46347.1"/>
    <property type="molecule type" value="Genomic_DNA"/>
</dbReference>
<dbReference type="Proteomes" id="UP000199758">
    <property type="component" value="Unassembled WGS sequence"/>
</dbReference>
<gene>
    <name evidence="2" type="ORF">SAMN04488068_0304</name>
</gene>
<dbReference type="STRING" id="490188.SAMN04488068_0304"/>
<proteinExistence type="predicted"/>
<feature type="transmembrane region" description="Helical" evidence="1">
    <location>
        <begin position="170"/>
        <end position="188"/>
    </location>
</feature>
<sequence length="203" mass="22549">MANHAIVICEHCDAVFQRPMLAPGVLARCTRCDAPLYRNRPLDLDVMLALALTALIVLVLANVFPIVTLQVSNTEREATLWGAILATYDTGVAFVALLAALTVFFFPLLQILLYLHVLLPMRWGLRTAGFRYSMHVLRAMQPWSMVEVFVLGVLVAVVKLAGMAEVTPQLGMWGFALLTVLLTLLNSFDLHQLWDIAQERCDG</sequence>
<dbReference type="Pfam" id="PF04403">
    <property type="entry name" value="PqiA"/>
    <property type="match status" value="1"/>
</dbReference>
<dbReference type="RefSeq" id="WP_072892980.1">
    <property type="nucleotide sequence ID" value="NZ_FQWZ01000001.1"/>
</dbReference>
<organism evidence="2 3">
    <name type="scientific">Hydrocarboniphaga daqingensis</name>
    <dbReference type="NCBI Taxonomy" id="490188"/>
    <lineage>
        <taxon>Bacteria</taxon>
        <taxon>Pseudomonadati</taxon>
        <taxon>Pseudomonadota</taxon>
        <taxon>Gammaproteobacteria</taxon>
        <taxon>Nevskiales</taxon>
        <taxon>Nevskiaceae</taxon>
        <taxon>Hydrocarboniphaga</taxon>
    </lineage>
</organism>
<keyword evidence="1" id="KW-0812">Transmembrane</keyword>
<feature type="transmembrane region" description="Helical" evidence="1">
    <location>
        <begin position="46"/>
        <end position="71"/>
    </location>
</feature>
<keyword evidence="1" id="KW-1133">Transmembrane helix</keyword>
<feature type="transmembrane region" description="Helical" evidence="1">
    <location>
        <begin position="136"/>
        <end position="158"/>
    </location>
</feature>
<evidence type="ECO:0000256" key="1">
    <source>
        <dbReference type="SAM" id="Phobius"/>
    </source>
</evidence>
<feature type="transmembrane region" description="Helical" evidence="1">
    <location>
        <begin position="91"/>
        <end position="115"/>
    </location>
</feature>
<protein>
    <submittedName>
        <fullName evidence="2">Paraquat-inducible protein A</fullName>
    </submittedName>
</protein>
<dbReference type="AlphaFoldDB" id="A0A1M5K0L2"/>
<dbReference type="OrthoDB" id="9807787at2"/>
<keyword evidence="3" id="KW-1185">Reference proteome</keyword>
<reference evidence="2 3" key="1">
    <citation type="submission" date="2016-11" db="EMBL/GenBank/DDBJ databases">
        <authorList>
            <person name="Jaros S."/>
            <person name="Januszkiewicz K."/>
            <person name="Wedrychowicz H."/>
        </authorList>
    </citation>
    <scope>NUCLEOTIDE SEQUENCE [LARGE SCALE GENOMIC DNA]</scope>
    <source>
        <strain evidence="2 3">CGMCC 1.7049</strain>
    </source>
</reference>
<dbReference type="InterPro" id="IPR007498">
    <property type="entry name" value="PqiA-like"/>
</dbReference>
<name>A0A1M5K0L2_9GAMM</name>